<feature type="region of interest" description="Disordered" evidence="2">
    <location>
        <begin position="1"/>
        <end position="30"/>
    </location>
</feature>
<accession>A0A6J1EPK0</accession>
<dbReference type="InterPro" id="IPR053241">
    <property type="entry name" value="NADPH_pterin_aldehyde_rdct"/>
</dbReference>
<protein>
    <submittedName>
        <fullName evidence="4">NADPH-dependent pterin aldehyde reductase-like</fullName>
    </submittedName>
</protein>
<dbReference type="PRINTS" id="PR00081">
    <property type="entry name" value="GDHRDH"/>
</dbReference>
<evidence type="ECO:0000256" key="2">
    <source>
        <dbReference type="SAM" id="MobiDB-lite"/>
    </source>
</evidence>
<proteinExistence type="inferred from homology"/>
<sequence length="271" mass="29553">TSLNTNQNLSPNSHHSINLFPRNPKPNTKMATTPRKVLITGVSKGLGRALALELANRGHTIIGCSRNQTQLDSLQLELAKLSSTNHFLFNLDVRSNTKVEEFARATVEKEFVPNIIVNNAALINRNGKIWEVDAQEFDNVIDTNVKGIANIMRHFVPLMISKRQGIIINMSSISGRTAHALCSPYCASKWAVEGVSKAVAKEVPEGVAIVSLDPGIIYTDMLVSCLGHFAPQYQSPQHWASKAATMILTLTPLHNGASLTVEDPGTLPNLE</sequence>
<evidence type="ECO:0000313" key="3">
    <source>
        <dbReference type="Proteomes" id="UP000504609"/>
    </source>
</evidence>
<evidence type="ECO:0000313" key="4">
    <source>
        <dbReference type="RefSeq" id="XP_022929951.1"/>
    </source>
</evidence>
<gene>
    <name evidence="4" type="primary">LOC111436414</name>
</gene>
<dbReference type="KEGG" id="cmos:111436414"/>
<dbReference type="GO" id="GO:0006760">
    <property type="term" value="P:folic acid-containing compound metabolic process"/>
    <property type="evidence" value="ECO:0007669"/>
    <property type="project" value="TreeGrafter"/>
</dbReference>
<dbReference type="GeneID" id="111436414"/>
<organism evidence="3 4">
    <name type="scientific">Cucurbita moschata</name>
    <name type="common">Winter crookneck squash</name>
    <name type="synonym">Cucurbita pepo var. moschata</name>
    <dbReference type="NCBI Taxonomy" id="3662"/>
    <lineage>
        <taxon>Eukaryota</taxon>
        <taxon>Viridiplantae</taxon>
        <taxon>Streptophyta</taxon>
        <taxon>Embryophyta</taxon>
        <taxon>Tracheophyta</taxon>
        <taxon>Spermatophyta</taxon>
        <taxon>Magnoliopsida</taxon>
        <taxon>eudicotyledons</taxon>
        <taxon>Gunneridae</taxon>
        <taxon>Pentapetalae</taxon>
        <taxon>rosids</taxon>
        <taxon>fabids</taxon>
        <taxon>Cucurbitales</taxon>
        <taxon>Cucurbitaceae</taxon>
        <taxon>Cucurbiteae</taxon>
        <taxon>Cucurbita</taxon>
    </lineage>
</organism>
<dbReference type="PRINTS" id="PR00080">
    <property type="entry name" value="SDRFAMILY"/>
</dbReference>
<dbReference type="GO" id="GO:0016616">
    <property type="term" value="F:oxidoreductase activity, acting on the CH-OH group of donors, NAD or NADP as acceptor"/>
    <property type="evidence" value="ECO:0007669"/>
    <property type="project" value="TreeGrafter"/>
</dbReference>
<reference evidence="4" key="1">
    <citation type="submission" date="2025-08" db="UniProtKB">
        <authorList>
            <consortium name="RefSeq"/>
        </authorList>
    </citation>
    <scope>IDENTIFICATION</scope>
    <source>
        <tissue evidence="4">Young leaves</tissue>
    </source>
</reference>
<dbReference type="PROSITE" id="PS00061">
    <property type="entry name" value="ADH_SHORT"/>
    <property type="match status" value="1"/>
</dbReference>
<dbReference type="SUPFAM" id="SSF51735">
    <property type="entry name" value="NAD(P)-binding Rossmann-fold domains"/>
    <property type="match status" value="1"/>
</dbReference>
<comment type="similarity">
    <text evidence="1">Belongs to the short-chain dehydrogenases/reductases (SDR) family.</text>
</comment>
<dbReference type="InterPro" id="IPR036291">
    <property type="entry name" value="NAD(P)-bd_dom_sf"/>
</dbReference>
<dbReference type="RefSeq" id="XP_022929951.1">
    <property type="nucleotide sequence ID" value="XM_023074183.1"/>
</dbReference>
<feature type="compositionally biased region" description="Polar residues" evidence="2">
    <location>
        <begin position="1"/>
        <end position="16"/>
    </location>
</feature>
<feature type="non-terminal residue" evidence="4">
    <location>
        <position position="1"/>
    </location>
</feature>
<dbReference type="AlphaFoldDB" id="A0A6J1EPK0"/>
<dbReference type="InterPro" id="IPR002347">
    <property type="entry name" value="SDR_fam"/>
</dbReference>
<dbReference type="PANTHER" id="PTHR45267">
    <property type="match status" value="1"/>
</dbReference>
<dbReference type="GO" id="GO:0005829">
    <property type="term" value="C:cytosol"/>
    <property type="evidence" value="ECO:0007669"/>
    <property type="project" value="TreeGrafter"/>
</dbReference>
<dbReference type="InterPro" id="IPR020904">
    <property type="entry name" value="Sc_DH/Rdtase_CS"/>
</dbReference>
<evidence type="ECO:0000256" key="1">
    <source>
        <dbReference type="RuleBase" id="RU000363"/>
    </source>
</evidence>
<keyword evidence="3" id="KW-1185">Reference proteome</keyword>
<dbReference type="PANTHER" id="PTHR45267:SF2">
    <property type="entry name" value="NADPH-DEPENDENT PTERIN ALDEHYDE REDUCTASE"/>
    <property type="match status" value="1"/>
</dbReference>
<name>A0A6J1EPK0_CUCMO</name>
<dbReference type="Pfam" id="PF00106">
    <property type="entry name" value="adh_short"/>
    <property type="match status" value="1"/>
</dbReference>
<dbReference type="Proteomes" id="UP000504609">
    <property type="component" value="Unplaced"/>
</dbReference>
<dbReference type="Gene3D" id="3.40.50.720">
    <property type="entry name" value="NAD(P)-binding Rossmann-like Domain"/>
    <property type="match status" value="1"/>
</dbReference>